<evidence type="ECO:0000313" key="3">
    <source>
        <dbReference type="Proteomes" id="UP000001935"/>
    </source>
</evidence>
<dbReference type="EMBL" id="CP000251">
    <property type="protein sequence ID" value="ABC81431.1"/>
    <property type="molecule type" value="Genomic_DNA"/>
</dbReference>
<accession>Q2IIF0</accession>
<proteinExistence type="predicted"/>
<dbReference type="HOGENOM" id="CLU_1346617_0_0_7"/>
<feature type="chain" id="PRO_5004210406" description="Secreted protein" evidence="1">
    <location>
        <begin position="23"/>
        <end position="203"/>
    </location>
</feature>
<protein>
    <recommendedName>
        <fullName evidence="4">Secreted protein</fullName>
    </recommendedName>
</protein>
<dbReference type="AlphaFoldDB" id="Q2IIF0"/>
<evidence type="ECO:0000313" key="2">
    <source>
        <dbReference type="EMBL" id="ABC81431.1"/>
    </source>
</evidence>
<reference evidence="2" key="1">
    <citation type="submission" date="2006-01" db="EMBL/GenBank/DDBJ databases">
        <title>Complete sequence of Anaeromyxobacter dehalogenans 2CP-C.</title>
        <authorList>
            <consortium name="US DOE Joint Genome Institute"/>
            <person name="Copeland A."/>
            <person name="Lucas S."/>
            <person name="Lapidus A."/>
            <person name="Barry K."/>
            <person name="Detter J.C."/>
            <person name="Glavina T."/>
            <person name="Hammon N."/>
            <person name="Israni S."/>
            <person name="Pitluck S."/>
            <person name="Brettin T."/>
            <person name="Bruce D."/>
            <person name="Han C."/>
            <person name="Tapia R."/>
            <person name="Gilna P."/>
            <person name="Kiss H."/>
            <person name="Schmutz J."/>
            <person name="Larimer F."/>
            <person name="Land M."/>
            <person name="Kyrpides N."/>
            <person name="Anderson I."/>
            <person name="Sanford R.A."/>
            <person name="Ritalahti K.M."/>
            <person name="Thomas H.S."/>
            <person name="Kirby J.R."/>
            <person name="Zhulin I.B."/>
            <person name="Loeffler F.E."/>
            <person name="Richardson P."/>
        </authorList>
    </citation>
    <scope>NUCLEOTIDE SEQUENCE</scope>
    <source>
        <strain evidence="2">2CP-C</strain>
    </source>
</reference>
<name>Q2IIF0_ANADE</name>
<sequence>MRRGILMAVAVCGLAWATDAFACEYNGKLVCAGTTDPIAGAVVGISNTTATSDAFGNFAGGPIYGGTYDIFVNSVNTGLTATCSYTGQIIPLGTIEVSLPGCGGGGGECDVSSVHEGWFCRERPLGDPVNECAYFGDFVPVGEGFNVTPGGLTANMTAAFAIVKSGRACYGVTVEVVPGDLLVIPAVQQGVSHVTYCNCPPTP</sequence>
<gene>
    <name evidence="2" type="ordered locus">Adeh_1658</name>
</gene>
<evidence type="ECO:0008006" key="4">
    <source>
        <dbReference type="Google" id="ProtNLM"/>
    </source>
</evidence>
<keyword evidence="1" id="KW-0732">Signal</keyword>
<dbReference type="KEGG" id="ade:Adeh_1658"/>
<organism evidence="2 3">
    <name type="scientific">Anaeromyxobacter dehalogenans (strain 2CP-C)</name>
    <dbReference type="NCBI Taxonomy" id="290397"/>
    <lineage>
        <taxon>Bacteria</taxon>
        <taxon>Pseudomonadati</taxon>
        <taxon>Myxococcota</taxon>
        <taxon>Myxococcia</taxon>
        <taxon>Myxococcales</taxon>
        <taxon>Cystobacterineae</taxon>
        <taxon>Anaeromyxobacteraceae</taxon>
        <taxon>Anaeromyxobacter</taxon>
    </lineage>
</organism>
<feature type="signal peptide" evidence="1">
    <location>
        <begin position="1"/>
        <end position="22"/>
    </location>
</feature>
<dbReference type="STRING" id="290397.Adeh_1658"/>
<dbReference type="Proteomes" id="UP000001935">
    <property type="component" value="Chromosome"/>
</dbReference>
<evidence type="ECO:0000256" key="1">
    <source>
        <dbReference type="SAM" id="SignalP"/>
    </source>
</evidence>